<evidence type="ECO:0000259" key="7">
    <source>
        <dbReference type="PROSITE" id="PS51094"/>
    </source>
</evidence>
<proteinExistence type="predicted"/>
<dbReference type="PROSITE" id="PS00372">
    <property type="entry name" value="PTS_EIIA_TYPE_2_HIS"/>
    <property type="match status" value="1"/>
</dbReference>
<evidence type="ECO:0000256" key="6">
    <source>
        <dbReference type="ARBA" id="ARBA00022683"/>
    </source>
</evidence>
<evidence type="ECO:0000256" key="4">
    <source>
        <dbReference type="ARBA" id="ARBA00022597"/>
    </source>
</evidence>
<dbReference type="InterPro" id="IPR002178">
    <property type="entry name" value="PTS_EIIA_type-2_dom"/>
</dbReference>
<dbReference type="NCBIfam" id="TIGR00848">
    <property type="entry name" value="fruA"/>
    <property type="match status" value="1"/>
</dbReference>
<keyword evidence="9" id="KW-1185">Reference proteome</keyword>
<dbReference type="RefSeq" id="WP_212695167.1">
    <property type="nucleotide sequence ID" value="NZ_CP058649.1"/>
</dbReference>
<evidence type="ECO:0000313" key="8">
    <source>
        <dbReference type="EMBL" id="QUI24474.1"/>
    </source>
</evidence>
<dbReference type="GO" id="GO:0016020">
    <property type="term" value="C:membrane"/>
    <property type="evidence" value="ECO:0007669"/>
    <property type="project" value="InterPro"/>
</dbReference>
<evidence type="ECO:0000256" key="5">
    <source>
        <dbReference type="ARBA" id="ARBA00022679"/>
    </source>
</evidence>
<dbReference type="Gene3D" id="3.40.930.10">
    <property type="entry name" value="Mannitol-specific EII, Chain A"/>
    <property type="match status" value="1"/>
</dbReference>
<evidence type="ECO:0000313" key="9">
    <source>
        <dbReference type="Proteomes" id="UP000683246"/>
    </source>
</evidence>
<dbReference type="InterPro" id="IPR004715">
    <property type="entry name" value="PTS_IIA_fruc"/>
</dbReference>
<dbReference type="AlphaFoldDB" id="A0A8J8MMZ7"/>
<evidence type="ECO:0000256" key="2">
    <source>
        <dbReference type="ARBA" id="ARBA00022448"/>
    </source>
</evidence>
<dbReference type="PROSITE" id="PS51094">
    <property type="entry name" value="PTS_EIIA_TYPE_2"/>
    <property type="match status" value="1"/>
</dbReference>
<dbReference type="PANTHER" id="PTHR47738">
    <property type="entry name" value="PTS SYSTEM FRUCTOSE-LIKE EIIA COMPONENT-RELATED"/>
    <property type="match status" value="1"/>
</dbReference>
<dbReference type="InterPro" id="IPR051541">
    <property type="entry name" value="PTS_SugarTrans_NitroReg"/>
</dbReference>
<evidence type="ECO:0000256" key="3">
    <source>
        <dbReference type="ARBA" id="ARBA00022553"/>
    </source>
</evidence>
<keyword evidence="2" id="KW-0813">Transport</keyword>
<dbReference type="GO" id="GO:0008982">
    <property type="term" value="F:protein-N(PI)-phosphohistidine-sugar phosphotransferase activity"/>
    <property type="evidence" value="ECO:0007669"/>
    <property type="project" value="InterPro"/>
</dbReference>
<reference evidence="8" key="1">
    <citation type="submission" date="2020-07" db="EMBL/GenBank/DDBJ databases">
        <title>Vallitalea pronyensis genome.</title>
        <authorList>
            <person name="Postec A."/>
        </authorList>
    </citation>
    <scope>NUCLEOTIDE SEQUENCE</scope>
    <source>
        <strain evidence="8">FatNI3</strain>
    </source>
</reference>
<feature type="domain" description="PTS EIIA type-2" evidence="7">
    <location>
        <begin position="1"/>
        <end position="145"/>
    </location>
</feature>
<organism evidence="8 9">
    <name type="scientific">Vallitalea pronyensis</name>
    <dbReference type="NCBI Taxonomy" id="1348613"/>
    <lineage>
        <taxon>Bacteria</taxon>
        <taxon>Bacillati</taxon>
        <taxon>Bacillota</taxon>
        <taxon>Clostridia</taxon>
        <taxon>Lachnospirales</taxon>
        <taxon>Vallitaleaceae</taxon>
        <taxon>Vallitalea</taxon>
    </lineage>
</organism>
<keyword evidence="5" id="KW-0808">Transferase</keyword>
<dbReference type="Pfam" id="PF00359">
    <property type="entry name" value="PTS_EIIA_2"/>
    <property type="match status" value="1"/>
</dbReference>
<dbReference type="Proteomes" id="UP000683246">
    <property type="component" value="Chromosome"/>
</dbReference>
<dbReference type="EMBL" id="CP058649">
    <property type="protein sequence ID" value="QUI24474.1"/>
    <property type="molecule type" value="Genomic_DNA"/>
</dbReference>
<dbReference type="PANTHER" id="PTHR47738:SF2">
    <property type="entry name" value="PTS SYSTEM FRUCTOSE-LIKE EIIA COMPONENT"/>
    <property type="match status" value="1"/>
</dbReference>
<evidence type="ECO:0000256" key="1">
    <source>
        <dbReference type="ARBA" id="ARBA00004496"/>
    </source>
</evidence>
<dbReference type="CDD" id="cd00211">
    <property type="entry name" value="PTS_IIA_fru"/>
    <property type="match status" value="1"/>
</dbReference>
<keyword evidence="6" id="KW-0598">Phosphotransferase system</keyword>
<dbReference type="GO" id="GO:0005737">
    <property type="term" value="C:cytoplasm"/>
    <property type="evidence" value="ECO:0007669"/>
    <property type="project" value="UniProtKB-SubCell"/>
</dbReference>
<keyword evidence="4 8" id="KW-0762">Sugar transport</keyword>
<dbReference type="SUPFAM" id="SSF55804">
    <property type="entry name" value="Phoshotransferase/anion transport protein"/>
    <property type="match status" value="1"/>
</dbReference>
<comment type="subcellular location">
    <subcellularLocation>
        <location evidence="1">Cytoplasm</location>
    </subcellularLocation>
</comment>
<sequence>MLINENLIDMHCQAATKEEVIRRLALLAAEAGKVNDVDKYVEAVLKREEEYSTAVGFGVAIPHGKTDAVNEPFLGFARVNQVDWKALDGHTVDIVFIIGVPSAQAGSEHLKILALISRKLMKEDFREQLRSAKTEDDLLSVLRKAIG</sequence>
<dbReference type="InterPro" id="IPR016152">
    <property type="entry name" value="PTrfase/Anion_transptr"/>
</dbReference>
<keyword evidence="3" id="KW-0597">Phosphoprotein</keyword>
<accession>A0A8J8MMZ7</accession>
<dbReference type="GO" id="GO:0009401">
    <property type="term" value="P:phosphoenolpyruvate-dependent sugar phosphotransferase system"/>
    <property type="evidence" value="ECO:0007669"/>
    <property type="project" value="UniProtKB-KW"/>
</dbReference>
<protein>
    <submittedName>
        <fullName evidence="8">PTS sugar transporter subunit IIA</fullName>
    </submittedName>
</protein>
<name>A0A8J8MMZ7_9FIRM</name>
<gene>
    <name evidence="8" type="ORF">HZI73_20175</name>
</gene>
<dbReference type="KEGG" id="vpy:HZI73_20175"/>
<dbReference type="FunFam" id="3.40.930.10:FF:000009">
    <property type="entry name" value="PTS system, fructose specific IIABC component"/>
    <property type="match status" value="1"/>
</dbReference>